<name>A0ABM0GSP4_SACKO</name>
<dbReference type="InterPro" id="IPR039931">
    <property type="entry name" value="EEIG1/2-like"/>
</dbReference>
<evidence type="ECO:0000259" key="3">
    <source>
        <dbReference type="PROSITE" id="PS51840"/>
    </source>
</evidence>
<feature type="compositionally biased region" description="Low complexity" evidence="2">
    <location>
        <begin position="142"/>
        <end position="172"/>
    </location>
</feature>
<protein>
    <submittedName>
        <fullName evidence="5">Protein FAM102A-like</fullName>
    </submittedName>
</protein>
<dbReference type="PANTHER" id="PTHR21456:SF1">
    <property type="entry name" value="C2 NT-TYPE DOMAIN-CONTAINING PROTEIN"/>
    <property type="match status" value="1"/>
</dbReference>
<evidence type="ECO:0000256" key="1">
    <source>
        <dbReference type="ARBA" id="ARBA00034780"/>
    </source>
</evidence>
<sequence>EVKGGKSFVKLGFVDLNLAEYAGASNKSRRYLLEGYDSKQRQDNSILKVTIGMTLLSGDPCFKAPDVKELFLPGELPQDERMYVSGTYKSEDFKSGGGSIASFGSSASKPKTRPCVTSSSWTTPEHEGAVGADDLFTKGHSRSSSCNSQHSRGGSTHSRSSSTTEPFSSGTSINDTESSRNSWTGSTERRRKEDQNRRVDCTRINADELIANLIKQQDFTADNDNKSGDEEGLQLFIAKDGSTALGSQQIKNRMTAGAFEKVVIDKR</sequence>
<reference evidence="5" key="1">
    <citation type="submission" date="2025-08" db="UniProtKB">
        <authorList>
            <consortium name="RefSeq"/>
        </authorList>
    </citation>
    <scope>IDENTIFICATION</scope>
    <source>
        <tissue evidence="5">Testes</tissue>
    </source>
</reference>
<dbReference type="InterPro" id="IPR019448">
    <property type="entry name" value="NT-C2"/>
</dbReference>
<keyword evidence="4" id="KW-1185">Reference proteome</keyword>
<evidence type="ECO:0000313" key="4">
    <source>
        <dbReference type="Proteomes" id="UP000694865"/>
    </source>
</evidence>
<gene>
    <name evidence="5" type="primary">LOC100373927</name>
</gene>
<dbReference type="Pfam" id="PF10358">
    <property type="entry name" value="NT-C2"/>
    <property type="match status" value="1"/>
</dbReference>
<feature type="compositionally biased region" description="Polar residues" evidence="2">
    <location>
        <begin position="173"/>
        <end position="186"/>
    </location>
</feature>
<dbReference type="Proteomes" id="UP000694865">
    <property type="component" value="Unplaced"/>
</dbReference>
<feature type="non-terminal residue" evidence="5">
    <location>
        <position position="1"/>
    </location>
</feature>
<dbReference type="PROSITE" id="PS51840">
    <property type="entry name" value="C2_NT"/>
    <property type="match status" value="1"/>
</dbReference>
<dbReference type="GeneID" id="100373927"/>
<organism evidence="4 5">
    <name type="scientific">Saccoglossus kowalevskii</name>
    <name type="common">Acorn worm</name>
    <dbReference type="NCBI Taxonomy" id="10224"/>
    <lineage>
        <taxon>Eukaryota</taxon>
        <taxon>Metazoa</taxon>
        <taxon>Hemichordata</taxon>
        <taxon>Enteropneusta</taxon>
        <taxon>Harrimaniidae</taxon>
        <taxon>Saccoglossus</taxon>
    </lineage>
</organism>
<feature type="compositionally biased region" description="Basic and acidic residues" evidence="2">
    <location>
        <begin position="187"/>
        <end position="198"/>
    </location>
</feature>
<evidence type="ECO:0000256" key="2">
    <source>
        <dbReference type="SAM" id="MobiDB-lite"/>
    </source>
</evidence>
<accession>A0ABM0GSP4</accession>
<proteinExistence type="inferred from homology"/>
<comment type="similarity">
    <text evidence="1">Belongs to the EEIG family.</text>
</comment>
<dbReference type="RefSeq" id="XP_002736525.1">
    <property type="nucleotide sequence ID" value="XM_002736479.2"/>
</dbReference>
<feature type="domain" description="C2 NT-type" evidence="3">
    <location>
        <begin position="1"/>
        <end position="55"/>
    </location>
</feature>
<evidence type="ECO:0000313" key="5">
    <source>
        <dbReference type="RefSeq" id="XP_002736525.1"/>
    </source>
</evidence>
<dbReference type="PANTHER" id="PTHR21456">
    <property type="entry name" value="FAMILY WITH SEQUENCE SIMILARITY 102"/>
    <property type="match status" value="1"/>
</dbReference>
<feature type="region of interest" description="Disordered" evidence="2">
    <location>
        <begin position="102"/>
        <end position="198"/>
    </location>
</feature>